<name>A0A401U881_9BACT</name>
<evidence type="ECO:0000259" key="2">
    <source>
        <dbReference type="Pfam" id="PF03795"/>
    </source>
</evidence>
<proteinExistence type="inferred from homology"/>
<dbReference type="Pfam" id="PF03795">
    <property type="entry name" value="YCII"/>
    <property type="match status" value="1"/>
</dbReference>
<dbReference type="AlphaFoldDB" id="A0A401U881"/>
<evidence type="ECO:0000313" key="4">
    <source>
        <dbReference type="Proteomes" id="UP000288227"/>
    </source>
</evidence>
<dbReference type="Gene3D" id="3.30.70.1060">
    <property type="entry name" value="Dimeric alpha+beta barrel"/>
    <property type="match status" value="1"/>
</dbReference>
<comment type="similarity">
    <text evidence="1">Belongs to the YciI family.</text>
</comment>
<gene>
    <name evidence="3" type="ORF">SanaruYs_13140</name>
</gene>
<dbReference type="SUPFAM" id="SSF54909">
    <property type="entry name" value="Dimeric alpha+beta barrel"/>
    <property type="match status" value="1"/>
</dbReference>
<dbReference type="InterPro" id="IPR005545">
    <property type="entry name" value="YCII"/>
</dbReference>
<keyword evidence="4" id="KW-1185">Reference proteome</keyword>
<accession>A0A401U881</accession>
<evidence type="ECO:0000256" key="1">
    <source>
        <dbReference type="ARBA" id="ARBA00007689"/>
    </source>
</evidence>
<comment type="caution">
    <text evidence="3">The sequence shown here is derived from an EMBL/GenBank/DDBJ whole genome shotgun (WGS) entry which is preliminary data.</text>
</comment>
<dbReference type="EMBL" id="BHXQ01000002">
    <property type="protein sequence ID" value="GCC51094.1"/>
    <property type="molecule type" value="Genomic_DNA"/>
</dbReference>
<dbReference type="InterPro" id="IPR011008">
    <property type="entry name" value="Dimeric_a/b-barrel"/>
</dbReference>
<dbReference type="Proteomes" id="UP000288227">
    <property type="component" value="Unassembled WGS sequence"/>
</dbReference>
<sequence length="208" mass="23309">MVFICANTFAQENTDLIFVFLNKRTDLPTMPKPELDKIMEGHMANITAMAKDGRLLVAGPFDGGGGIFILKTNSVDTVKQWLANDPGVKAERWNLEYLPVVFRTGKACVAKEPYEMVNYHFIRYGLTLAKHNVQQAPATLRKHEQYMKELNKTGNVIAEADFGGNEGSILIMKGELDQRVVEASPAVKELLFDIDIKRLWVAKGSFCE</sequence>
<reference evidence="3 4" key="1">
    <citation type="submission" date="2018-11" db="EMBL/GenBank/DDBJ databases">
        <title>Chryseotalea sanarue gen. nov., sp., nov., a member of the family Cytophagaceae, isolated from a brackish lake in Hamamatsu Japan.</title>
        <authorList>
            <person name="Maejima Y."/>
            <person name="Iino T."/>
            <person name="Muraguchi Y."/>
            <person name="Fukuda K."/>
            <person name="Ohkuma M."/>
            <person name="Moriuchi R."/>
            <person name="Dohra H."/>
            <person name="Kimbara K."/>
            <person name="Shintani M."/>
        </authorList>
    </citation>
    <scope>NUCLEOTIDE SEQUENCE [LARGE SCALE GENOMIC DNA]</scope>
    <source>
        <strain evidence="3 4">Ys</strain>
    </source>
</reference>
<evidence type="ECO:0000313" key="3">
    <source>
        <dbReference type="EMBL" id="GCC51094.1"/>
    </source>
</evidence>
<organism evidence="3 4">
    <name type="scientific">Chryseotalea sanaruensis</name>
    <dbReference type="NCBI Taxonomy" id="2482724"/>
    <lineage>
        <taxon>Bacteria</taxon>
        <taxon>Pseudomonadati</taxon>
        <taxon>Bacteroidota</taxon>
        <taxon>Cytophagia</taxon>
        <taxon>Cytophagales</taxon>
        <taxon>Chryseotaleaceae</taxon>
        <taxon>Chryseotalea</taxon>
    </lineage>
</organism>
<protein>
    <recommendedName>
        <fullName evidence="2">YCII-related domain-containing protein</fullName>
    </recommendedName>
</protein>
<feature type="domain" description="YCII-related" evidence="2">
    <location>
        <begin position="33"/>
        <end position="91"/>
    </location>
</feature>